<proteinExistence type="predicted"/>
<gene>
    <name evidence="2" type="ORF">CCHR01_09632</name>
</gene>
<evidence type="ECO:0000313" key="2">
    <source>
        <dbReference type="EMBL" id="KAK1847727.1"/>
    </source>
</evidence>
<dbReference type="Proteomes" id="UP001243330">
    <property type="component" value="Unassembled WGS sequence"/>
</dbReference>
<keyword evidence="3" id="KW-1185">Reference proteome</keyword>
<dbReference type="AlphaFoldDB" id="A0AAD9EHJ8"/>
<reference evidence="2" key="1">
    <citation type="submission" date="2023-01" db="EMBL/GenBank/DDBJ databases">
        <title>Colletotrichum chrysophilum M932 genome sequence.</title>
        <authorList>
            <person name="Baroncelli R."/>
        </authorList>
    </citation>
    <scope>NUCLEOTIDE SEQUENCE</scope>
    <source>
        <strain evidence="2">M932</strain>
    </source>
</reference>
<organism evidence="2 3">
    <name type="scientific">Colletotrichum chrysophilum</name>
    <dbReference type="NCBI Taxonomy" id="1836956"/>
    <lineage>
        <taxon>Eukaryota</taxon>
        <taxon>Fungi</taxon>
        <taxon>Dikarya</taxon>
        <taxon>Ascomycota</taxon>
        <taxon>Pezizomycotina</taxon>
        <taxon>Sordariomycetes</taxon>
        <taxon>Hypocreomycetidae</taxon>
        <taxon>Glomerellales</taxon>
        <taxon>Glomerellaceae</taxon>
        <taxon>Colletotrichum</taxon>
        <taxon>Colletotrichum gloeosporioides species complex</taxon>
    </lineage>
</organism>
<feature type="region of interest" description="Disordered" evidence="1">
    <location>
        <begin position="1"/>
        <end position="46"/>
    </location>
</feature>
<protein>
    <submittedName>
        <fullName evidence="2">Uncharacterized protein</fullName>
    </submittedName>
</protein>
<dbReference type="EMBL" id="JAQOWY010000193">
    <property type="protein sequence ID" value="KAK1847727.1"/>
    <property type="molecule type" value="Genomic_DNA"/>
</dbReference>
<comment type="caution">
    <text evidence="2">The sequence shown here is derived from an EMBL/GenBank/DDBJ whole genome shotgun (WGS) entry which is preliminary data.</text>
</comment>
<evidence type="ECO:0000313" key="3">
    <source>
        <dbReference type="Proteomes" id="UP001243330"/>
    </source>
</evidence>
<name>A0AAD9EHJ8_9PEZI</name>
<evidence type="ECO:0000256" key="1">
    <source>
        <dbReference type="SAM" id="MobiDB-lite"/>
    </source>
</evidence>
<sequence length="76" mass="8371">MSPHKPRNDDGVCLRSHDIAPPPLRMARPVQPSVASGGEENSRPFVTGHSFEALKSAIRMIVPIRNAEPSLLQSWE</sequence>
<accession>A0AAD9EHJ8</accession>
<feature type="compositionally biased region" description="Basic and acidic residues" evidence="1">
    <location>
        <begin position="1"/>
        <end position="18"/>
    </location>
</feature>